<keyword evidence="2" id="KW-0694">RNA-binding</keyword>
<sequence>MASENLVIRLVVLSQDAGAIIGKEGRTIRSFRDESGANISISGSAGVERILSISGSTNRIKTACRLIGEKLEEVSLHEMASDPDIANPSGDGRHIAPVTFRLLVPNSQCGPLIGKGGSKIKEIREASGATITIPSETLPGSSERAVTVSGSPDAISQCVYNIADVMLEFPARQNNVQFDPQGMGIPGAKTGLRSGFAGVGLRWGRASLGSGFAGVGLRWGRASLGSGFAGVGLRWGRASLGSGFSGVGRASLGSGFAGVGLRWGRAKLRSGLAEEWVYNNHQLCLDNLLGLDNSLSPAFPVRRNKRSSYPVQ</sequence>
<dbReference type="PROSITE" id="PS50084">
    <property type="entry name" value="KH_TYPE_1"/>
    <property type="match status" value="2"/>
</dbReference>
<dbReference type="InterPro" id="IPR004087">
    <property type="entry name" value="KH_dom"/>
</dbReference>
<dbReference type="GO" id="GO:0003723">
    <property type="term" value="F:RNA binding"/>
    <property type="evidence" value="ECO:0007669"/>
    <property type="project" value="UniProtKB-UniRule"/>
</dbReference>
<evidence type="ECO:0000313" key="4">
    <source>
        <dbReference type="EMBL" id="CAH1241305.1"/>
    </source>
</evidence>
<feature type="domain" description="K Homology" evidence="3">
    <location>
        <begin position="96"/>
        <end position="167"/>
    </location>
</feature>
<dbReference type="EMBL" id="OV696697">
    <property type="protein sequence ID" value="CAH1241305.1"/>
    <property type="molecule type" value="Genomic_DNA"/>
</dbReference>
<name>A0A8K0E9H0_BRALA</name>
<dbReference type="SUPFAM" id="SSF54791">
    <property type="entry name" value="Eukaryotic type KH-domain (KH-domain type I)"/>
    <property type="match status" value="2"/>
</dbReference>
<dbReference type="CDD" id="cd02396">
    <property type="entry name" value="KH-I_PCBP_rpt2"/>
    <property type="match status" value="1"/>
</dbReference>
<dbReference type="InterPro" id="IPR036612">
    <property type="entry name" value="KH_dom_type_1_sf"/>
</dbReference>
<evidence type="ECO:0000256" key="1">
    <source>
        <dbReference type="ARBA" id="ARBA00022737"/>
    </source>
</evidence>
<organism evidence="4 5">
    <name type="scientific">Branchiostoma lanceolatum</name>
    <name type="common">Common lancelet</name>
    <name type="synonym">Amphioxus lanceolatum</name>
    <dbReference type="NCBI Taxonomy" id="7740"/>
    <lineage>
        <taxon>Eukaryota</taxon>
        <taxon>Metazoa</taxon>
        <taxon>Chordata</taxon>
        <taxon>Cephalochordata</taxon>
        <taxon>Leptocardii</taxon>
        <taxon>Amphioxiformes</taxon>
        <taxon>Branchiostomatidae</taxon>
        <taxon>Branchiostoma</taxon>
    </lineage>
</organism>
<dbReference type="PANTHER" id="PTHR10288">
    <property type="entry name" value="KH DOMAIN CONTAINING RNA BINDING PROTEIN"/>
    <property type="match status" value="1"/>
</dbReference>
<dbReference type="AlphaFoldDB" id="A0A8K0E9H0"/>
<dbReference type="Pfam" id="PF00013">
    <property type="entry name" value="KH_1"/>
    <property type="match status" value="2"/>
</dbReference>
<dbReference type="Proteomes" id="UP000838412">
    <property type="component" value="Chromosome 12"/>
</dbReference>
<accession>A0A8K0E9H0</accession>
<keyword evidence="1" id="KW-0677">Repeat</keyword>
<protein>
    <submittedName>
        <fullName evidence="4">PCBP3 protein</fullName>
    </submittedName>
</protein>
<proteinExistence type="predicted"/>
<dbReference type="OrthoDB" id="442947at2759"/>
<gene>
    <name evidence="4" type="primary">PCBP3</name>
    <name evidence="4" type="ORF">BLAG_LOCUS5003</name>
</gene>
<feature type="domain" description="K Homology" evidence="3">
    <location>
        <begin position="4"/>
        <end position="72"/>
    </location>
</feature>
<reference evidence="4" key="1">
    <citation type="submission" date="2022-01" db="EMBL/GenBank/DDBJ databases">
        <authorList>
            <person name="Braso-Vives M."/>
        </authorList>
    </citation>
    <scope>NUCLEOTIDE SEQUENCE</scope>
</reference>
<evidence type="ECO:0000256" key="2">
    <source>
        <dbReference type="PROSITE-ProRule" id="PRU00117"/>
    </source>
</evidence>
<keyword evidence="5" id="KW-1185">Reference proteome</keyword>
<dbReference type="SMART" id="SM00322">
    <property type="entry name" value="KH"/>
    <property type="match status" value="2"/>
</dbReference>
<dbReference type="InterPro" id="IPR004088">
    <property type="entry name" value="KH_dom_type_1"/>
</dbReference>
<evidence type="ECO:0000259" key="3">
    <source>
        <dbReference type="SMART" id="SM00322"/>
    </source>
</evidence>
<dbReference type="Gene3D" id="3.30.1370.10">
    <property type="entry name" value="K Homology domain, type 1"/>
    <property type="match status" value="2"/>
</dbReference>
<evidence type="ECO:0000313" key="5">
    <source>
        <dbReference type="Proteomes" id="UP000838412"/>
    </source>
</evidence>